<feature type="compositionally biased region" description="Gly residues" evidence="1">
    <location>
        <begin position="139"/>
        <end position="148"/>
    </location>
</feature>
<accession>A0A2S3IMW2</accession>
<organism evidence="2">
    <name type="scientific">Panicum hallii</name>
    <dbReference type="NCBI Taxonomy" id="206008"/>
    <lineage>
        <taxon>Eukaryota</taxon>
        <taxon>Viridiplantae</taxon>
        <taxon>Streptophyta</taxon>
        <taxon>Embryophyta</taxon>
        <taxon>Tracheophyta</taxon>
        <taxon>Spermatophyta</taxon>
        <taxon>Magnoliopsida</taxon>
        <taxon>Liliopsida</taxon>
        <taxon>Poales</taxon>
        <taxon>Poaceae</taxon>
        <taxon>PACMAD clade</taxon>
        <taxon>Panicoideae</taxon>
        <taxon>Panicodae</taxon>
        <taxon>Paniceae</taxon>
        <taxon>Panicinae</taxon>
        <taxon>Panicum</taxon>
        <taxon>Panicum sect. Panicum</taxon>
    </lineage>
</organism>
<feature type="region of interest" description="Disordered" evidence="1">
    <location>
        <begin position="1"/>
        <end position="39"/>
    </location>
</feature>
<feature type="compositionally biased region" description="Acidic residues" evidence="1">
    <location>
        <begin position="80"/>
        <end position="101"/>
    </location>
</feature>
<sequence length="171" mass="18527">MASFSSVSSNSPSSSSIISITSPDSNTSREATPEFDPIASYEALAPLHWDAEEGDYSTWSEDDEPLTDDEDLQILLHGDLDEDDDNDSWDDDFLSFSEEDAKETSTNNDSVAGRFLHGGSLTSEDTWDASDDTSDDGGDGNSTGGNDGSSGDDTSVSPPYKRRKILGTYWW</sequence>
<dbReference type="EMBL" id="CM008054">
    <property type="protein sequence ID" value="PAN47922.2"/>
    <property type="molecule type" value="Genomic_DNA"/>
</dbReference>
<feature type="compositionally biased region" description="Acidic residues" evidence="1">
    <location>
        <begin position="52"/>
        <end position="72"/>
    </location>
</feature>
<dbReference type="Proteomes" id="UP000243499">
    <property type="component" value="Chromosome 9"/>
</dbReference>
<dbReference type="Gramene" id="PAN47922">
    <property type="protein sequence ID" value="PAN47922"/>
    <property type="gene ID" value="PAHAL_9G319800"/>
</dbReference>
<name>A0A2S3IMW2_9POAL</name>
<reference evidence="2" key="1">
    <citation type="submission" date="2018-04" db="EMBL/GenBank/DDBJ databases">
        <title>WGS assembly of Panicum hallii.</title>
        <authorList>
            <person name="Lovell J."/>
            <person name="Jenkins J."/>
            <person name="Lowry D."/>
            <person name="Mamidi S."/>
            <person name="Sreedasyam A."/>
            <person name="Weng X."/>
            <person name="Barry K."/>
            <person name="Bonette J."/>
            <person name="Campitelli B."/>
            <person name="Daum C."/>
            <person name="Gordon S."/>
            <person name="Gould B."/>
            <person name="Lipzen A."/>
            <person name="Macqueen A."/>
            <person name="Palacio-Mejia J."/>
            <person name="Plott C."/>
            <person name="Shakirov E."/>
            <person name="Shu S."/>
            <person name="Yoshinaga Y."/>
            <person name="Zane M."/>
            <person name="Rokhsar D."/>
            <person name="Grimwood J."/>
            <person name="Schmutz J."/>
            <person name="Juenger T."/>
        </authorList>
    </citation>
    <scope>NUCLEOTIDE SEQUENCE [LARGE SCALE GENOMIC DNA]</scope>
    <source>
        <strain evidence="2">FIL2</strain>
    </source>
</reference>
<evidence type="ECO:0000256" key="1">
    <source>
        <dbReference type="SAM" id="MobiDB-lite"/>
    </source>
</evidence>
<protein>
    <submittedName>
        <fullName evidence="2">Uncharacterized protein</fullName>
    </submittedName>
</protein>
<feature type="compositionally biased region" description="Acidic residues" evidence="1">
    <location>
        <begin position="125"/>
        <end position="138"/>
    </location>
</feature>
<proteinExistence type="predicted"/>
<gene>
    <name evidence="2" type="ORF">PAHAL_9G319800</name>
</gene>
<feature type="region of interest" description="Disordered" evidence="1">
    <location>
        <begin position="52"/>
        <end position="160"/>
    </location>
</feature>
<evidence type="ECO:0000313" key="2">
    <source>
        <dbReference type="EMBL" id="PAN47922.2"/>
    </source>
</evidence>
<dbReference type="AlphaFoldDB" id="A0A2S3IMW2"/>
<feature type="compositionally biased region" description="Low complexity" evidence="1">
    <location>
        <begin position="1"/>
        <end position="28"/>
    </location>
</feature>